<dbReference type="InterPro" id="IPR032710">
    <property type="entry name" value="NTF2-like_dom_sf"/>
</dbReference>
<dbReference type="Proteomes" id="UP001310387">
    <property type="component" value="Unassembled WGS sequence"/>
</dbReference>
<dbReference type="SUPFAM" id="SSF54427">
    <property type="entry name" value="NTF2-like"/>
    <property type="match status" value="1"/>
</dbReference>
<accession>A0ABU7Z7N1</accession>
<dbReference type="PANTHER" id="PTHR46310:SF7">
    <property type="entry name" value="AMIDASE 1"/>
    <property type="match status" value="1"/>
</dbReference>
<dbReference type="RefSeq" id="WP_332902165.1">
    <property type="nucleotide sequence ID" value="NZ_JBAGLP010000118.1"/>
</dbReference>
<comment type="caution">
    <text evidence="2">The sequence shown here is derived from an EMBL/GenBank/DDBJ whole genome shotgun (WGS) entry which is preliminary data.</text>
</comment>
<dbReference type="InterPro" id="IPR036928">
    <property type="entry name" value="AS_sf"/>
</dbReference>
<dbReference type="SUPFAM" id="SSF75304">
    <property type="entry name" value="Amidase signature (AS) enzymes"/>
    <property type="match status" value="1"/>
</dbReference>
<gene>
    <name evidence="2" type="ORF">V5O49_10330</name>
</gene>
<sequence length="544" mass="56487">MSDIRGADTVPDDLLEAFTRYEAGVVANDLDHLDAAFAPGESTLRGDAAGLLVGHEAISAFRGTRGGVPPRRIERIEHRELGPDVALLVSVSRYDSGGTGLQTQVWQRVDGTWLITAAHVTPRATALDRRVWRTVGDPMYQGAWEGPLAGLTVAVKDLFAISGYRIGAGNPTFLDDGRAETSTAPAVSDLLRGGASLRGIARTDELAYSVAGDNVHYGTPPNGALPGALPGGSSSGPASAVATGQAEVGLATDTAGSVRVPASYQGLWGLRTTHGLVPRQGMLPLAQSFDTVGWLTRDGGTLQRVADWCLSYDGSESTENVYGESGHDLPWRFVVPTELLAVAEPDTRAALEELVDTLARHPEAPAVGTGEVGDLDEYLTAFRTVQGAEAWRNHGAWLRRHPDAVGPAVAERFRAAAAVTAEQESAARAALSPLAARVHALVEDAVLLLPTVPGPAPLRTSGGERVDAVRAATLRLTTPAAVAGLPALSAPLLTVPSLLGPAPVGVCLVSRAGTDIALVRLARRLARLLGPGDGGPTTTGGTIA</sequence>
<reference evidence="2" key="2">
    <citation type="submission" date="2024-02" db="EMBL/GenBank/DDBJ databases">
        <authorList>
            <person name="Prathaban M."/>
            <person name="Mythili R."/>
            <person name="Sharmila Devi N."/>
            <person name="Sobanaa M."/>
            <person name="Prathiviraj R."/>
            <person name="Selvin J."/>
        </authorList>
    </citation>
    <scope>NUCLEOTIDE SEQUENCE</scope>
    <source>
        <strain evidence="2">MP1014</strain>
    </source>
</reference>
<dbReference type="PROSITE" id="PS00571">
    <property type="entry name" value="AMIDASES"/>
    <property type="match status" value="1"/>
</dbReference>
<dbReference type="Gene3D" id="3.90.1300.10">
    <property type="entry name" value="Amidase signature (AS) domain"/>
    <property type="match status" value="1"/>
</dbReference>
<dbReference type="InterPro" id="IPR023631">
    <property type="entry name" value="Amidase_dom"/>
</dbReference>
<keyword evidence="3" id="KW-1185">Reference proteome</keyword>
<dbReference type="PANTHER" id="PTHR46310">
    <property type="entry name" value="AMIDASE 1"/>
    <property type="match status" value="1"/>
</dbReference>
<dbReference type="Pfam" id="PF01425">
    <property type="entry name" value="Amidase"/>
    <property type="match status" value="1"/>
</dbReference>
<evidence type="ECO:0000259" key="1">
    <source>
        <dbReference type="Pfam" id="PF01425"/>
    </source>
</evidence>
<dbReference type="InterPro" id="IPR024507">
    <property type="entry name" value="AtzH-like"/>
</dbReference>
<reference evidence="2" key="1">
    <citation type="journal article" date="2024" name="Antonie Van Leeuwenhoek">
        <title>Isoptericola haloaureus sp. nov., a dimorphic actinobacterium isolated from mangrove sediments of southeast India, implicating biosaline agricultural significance through nitrogen fixation and salt tolerance genes.</title>
        <authorList>
            <person name="Prathaban M."/>
            <person name="Prathiviraj R."/>
            <person name="Ravichandran M."/>
            <person name="Natarajan S.D."/>
            <person name="Sobanaa M."/>
            <person name="Hari Krishna Kumar S."/>
            <person name="Chandrasekar V."/>
            <person name="Selvin J."/>
        </authorList>
    </citation>
    <scope>NUCLEOTIDE SEQUENCE</scope>
    <source>
        <strain evidence="2">MP1014</strain>
    </source>
</reference>
<dbReference type="Pfam" id="PF11533">
    <property type="entry name" value="AtzH-like"/>
    <property type="match status" value="1"/>
</dbReference>
<evidence type="ECO:0000313" key="2">
    <source>
        <dbReference type="EMBL" id="MEG3615519.1"/>
    </source>
</evidence>
<protein>
    <submittedName>
        <fullName evidence="2">AtzH-like domain-containing protein</fullName>
    </submittedName>
</protein>
<evidence type="ECO:0000313" key="3">
    <source>
        <dbReference type="Proteomes" id="UP001310387"/>
    </source>
</evidence>
<proteinExistence type="predicted"/>
<dbReference type="Gene3D" id="3.10.450.50">
    <property type="match status" value="1"/>
</dbReference>
<dbReference type="InterPro" id="IPR020556">
    <property type="entry name" value="Amidase_CS"/>
</dbReference>
<feature type="domain" description="Amidase" evidence="1">
    <location>
        <begin position="144"/>
        <end position="518"/>
    </location>
</feature>
<name>A0ABU7Z7N1_9MICO</name>
<organism evidence="2 3">
    <name type="scientific">Isoptericola haloaureus</name>
    <dbReference type="NCBI Taxonomy" id="1542902"/>
    <lineage>
        <taxon>Bacteria</taxon>
        <taxon>Bacillati</taxon>
        <taxon>Actinomycetota</taxon>
        <taxon>Actinomycetes</taxon>
        <taxon>Micrococcales</taxon>
        <taxon>Promicromonosporaceae</taxon>
        <taxon>Isoptericola</taxon>
    </lineage>
</organism>
<dbReference type="EMBL" id="JBAGLP010000118">
    <property type="protein sequence ID" value="MEG3615519.1"/>
    <property type="molecule type" value="Genomic_DNA"/>
</dbReference>